<evidence type="ECO:0000313" key="3">
    <source>
        <dbReference type="Proteomes" id="UP001595075"/>
    </source>
</evidence>
<gene>
    <name evidence="2" type="ORF">VTL71DRAFT_14118</name>
</gene>
<reference evidence="2 3" key="1">
    <citation type="journal article" date="2024" name="Commun. Biol.">
        <title>Comparative genomic analysis of thermophilic fungi reveals convergent evolutionary adaptations and gene losses.</title>
        <authorList>
            <person name="Steindorff A.S."/>
            <person name="Aguilar-Pontes M.V."/>
            <person name="Robinson A.J."/>
            <person name="Andreopoulos B."/>
            <person name="LaButti K."/>
            <person name="Kuo A."/>
            <person name="Mondo S."/>
            <person name="Riley R."/>
            <person name="Otillar R."/>
            <person name="Haridas S."/>
            <person name="Lipzen A."/>
            <person name="Grimwood J."/>
            <person name="Schmutz J."/>
            <person name="Clum A."/>
            <person name="Reid I.D."/>
            <person name="Moisan M.C."/>
            <person name="Butler G."/>
            <person name="Nguyen T.T.M."/>
            <person name="Dewar K."/>
            <person name="Conant G."/>
            <person name="Drula E."/>
            <person name="Henrissat B."/>
            <person name="Hansel C."/>
            <person name="Singer S."/>
            <person name="Hutchinson M.I."/>
            <person name="de Vries R.P."/>
            <person name="Natvig D.O."/>
            <person name="Powell A.J."/>
            <person name="Tsang A."/>
            <person name="Grigoriev I.V."/>
        </authorList>
    </citation>
    <scope>NUCLEOTIDE SEQUENCE [LARGE SCALE GENOMIC DNA]</scope>
    <source>
        <strain evidence="2 3">CBS 494.80</strain>
    </source>
</reference>
<dbReference type="Proteomes" id="UP001595075">
    <property type="component" value="Unassembled WGS sequence"/>
</dbReference>
<comment type="caution">
    <text evidence="2">The sequence shown here is derived from an EMBL/GenBank/DDBJ whole genome shotgun (WGS) entry which is preliminary data.</text>
</comment>
<dbReference type="CDD" id="cd17039">
    <property type="entry name" value="Ubl_ubiquitin_like"/>
    <property type="match status" value="1"/>
</dbReference>
<dbReference type="SUPFAM" id="SSF54236">
    <property type="entry name" value="Ubiquitin-like"/>
    <property type="match status" value="1"/>
</dbReference>
<sequence>MRPNAPSEDYLRYKFLLSDNTAGVTFLFGSAFKFALDGPAERIAAEYTTQIDKVLDEFRRFLAIKVFTSDGDGRKIGPTPLMDAIWRVAILDTCFYRDLQFALDLTLDYRPSAVPRSQQETADAARRLSAMEVAYRGHFQCEPRVDPRTILRGGATQVFDIRVSTANSNVYVLTVTLATTVKAVKDLLAIQTGKVSGDHMLMFAGHVLQDRRDLLDYLIVPNSMVHIAMIMRGPVSR</sequence>
<keyword evidence="3" id="KW-1185">Reference proteome</keyword>
<evidence type="ECO:0000259" key="1">
    <source>
        <dbReference type="PROSITE" id="PS50053"/>
    </source>
</evidence>
<proteinExistence type="predicted"/>
<dbReference type="Gene3D" id="3.10.20.90">
    <property type="entry name" value="Phosphatidylinositol 3-kinase Catalytic Subunit, Chain A, domain 1"/>
    <property type="match status" value="1"/>
</dbReference>
<evidence type="ECO:0000313" key="2">
    <source>
        <dbReference type="EMBL" id="KAL2069439.1"/>
    </source>
</evidence>
<dbReference type="PROSITE" id="PS50053">
    <property type="entry name" value="UBIQUITIN_2"/>
    <property type="match status" value="1"/>
</dbReference>
<dbReference type="Pfam" id="PF00240">
    <property type="entry name" value="ubiquitin"/>
    <property type="match status" value="1"/>
</dbReference>
<feature type="domain" description="Ubiquitin-like" evidence="1">
    <location>
        <begin position="159"/>
        <end position="234"/>
    </location>
</feature>
<dbReference type="SMART" id="SM00213">
    <property type="entry name" value="UBQ"/>
    <property type="match status" value="1"/>
</dbReference>
<organism evidence="2 3">
    <name type="scientific">Oculimacula yallundae</name>
    <dbReference type="NCBI Taxonomy" id="86028"/>
    <lineage>
        <taxon>Eukaryota</taxon>
        <taxon>Fungi</taxon>
        <taxon>Dikarya</taxon>
        <taxon>Ascomycota</taxon>
        <taxon>Pezizomycotina</taxon>
        <taxon>Leotiomycetes</taxon>
        <taxon>Helotiales</taxon>
        <taxon>Ploettnerulaceae</taxon>
        <taxon>Oculimacula</taxon>
    </lineage>
</organism>
<dbReference type="InterPro" id="IPR029071">
    <property type="entry name" value="Ubiquitin-like_domsf"/>
</dbReference>
<dbReference type="InterPro" id="IPR000626">
    <property type="entry name" value="Ubiquitin-like_dom"/>
</dbReference>
<dbReference type="EMBL" id="JAZHXI010000007">
    <property type="protein sequence ID" value="KAL2069439.1"/>
    <property type="molecule type" value="Genomic_DNA"/>
</dbReference>
<protein>
    <recommendedName>
        <fullName evidence="1">Ubiquitin-like domain-containing protein</fullName>
    </recommendedName>
</protein>
<accession>A0ABR4CJX4</accession>
<name>A0ABR4CJX4_9HELO</name>